<evidence type="ECO:0008006" key="3">
    <source>
        <dbReference type="Google" id="ProtNLM"/>
    </source>
</evidence>
<dbReference type="Proteomes" id="UP000075243">
    <property type="component" value="Unassembled WGS sequence"/>
</dbReference>
<name>A0A151R9I5_CAJCA</name>
<gene>
    <name evidence="1" type="ORF">KK1_039497</name>
</gene>
<accession>A0A151R9I5</accession>
<protein>
    <recommendedName>
        <fullName evidence="3">Retrovirus-related Pol polyprotein from transposon TNT 1-94</fullName>
    </recommendedName>
</protein>
<proteinExistence type="predicted"/>
<evidence type="ECO:0000313" key="2">
    <source>
        <dbReference type="Proteomes" id="UP000075243"/>
    </source>
</evidence>
<organism evidence="1 2">
    <name type="scientific">Cajanus cajan</name>
    <name type="common">Pigeon pea</name>
    <name type="synonym">Cajanus indicus</name>
    <dbReference type="NCBI Taxonomy" id="3821"/>
    <lineage>
        <taxon>Eukaryota</taxon>
        <taxon>Viridiplantae</taxon>
        <taxon>Streptophyta</taxon>
        <taxon>Embryophyta</taxon>
        <taxon>Tracheophyta</taxon>
        <taxon>Spermatophyta</taxon>
        <taxon>Magnoliopsida</taxon>
        <taxon>eudicotyledons</taxon>
        <taxon>Gunneridae</taxon>
        <taxon>Pentapetalae</taxon>
        <taxon>rosids</taxon>
        <taxon>fabids</taxon>
        <taxon>Fabales</taxon>
        <taxon>Fabaceae</taxon>
        <taxon>Papilionoideae</taxon>
        <taxon>50 kb inversion clade</taxon>
        <taxon>NPAAA clade</taxon>
        <taxon>indigoferoid/millettioid clade</taxon>
        <taxon>Phaseoleae</taxon>
        <taxon>Cajanus</taxon>
    </lineage>
</organism>
<dbReference type="EMBL" id="KQ483927">
    <property type="protein sequence ID" value="KYP39211.1"/>
    <property type="molecule type" value="Genomic_DNA"/>
</dbReference>
<keyword evidence="2" id="KW-1185">Reference proteome</keyword>
<dbReference type="AlphaFoldDB" id="A0A151R9I5"/>
<evidence type="ECO:0000313" key="1">
    <source>
        <dbReference type="EMBL" id="KYP39211.1"/>
    </source>
</evidence>
<reference evidence="1" key="1">
    <citation type="journal article" date="2012" name="Nat. Biotechnol.">
        <title>Draft genome sequence of pigeonpea (Cajanus cajan), an orphan legume crop of resource-poor farmers.</title>
        <authorList>
            <person name="Varshney R.K."/>
            <person name="Chen W."/>
            <person name="Li Y."/>
            <person name="Bharti A.K."/>
            <person name="Saxena R.K."/>
            <person name="Schlueter J.A."/>
            <person name="Donoghue M.T."/>
            <person name="Azam S."/>
            <person name="Fan G."/>
            <person name="Whaley A.M."/>
            <person name="Farmer A.D."/>
            <person name="Sheridan J."/>
            <person name="Iwata A."/>
            <person name="Tuteja R."/>
            <person name="Penmetsa R.V."/>
            <person name="Wu W."/>
            <person name="Upadhyaya H.D."/>
            <person name="Yang S.P."/>
            <person name="Shah T."/>
            <person name="Saxena K.B."/>
            <person name="Michael T."/>
            <person name="McCombie W.R."/>
            <person name="Yang B."/>
            <person name="Zhang G."/>
            <person name="Yang H."/>
            <person name="Wang J."/>
            <person name="Spillane C."/>
            <person name="Cook D.R."/>
            <person name="May G.D."/>
            <person name="Xu X."/>
            <person name="Jackson S.A."/>
        </authorList>
    </citation>
    <scope>NUCLEOTIDE SEQUENCE [LARGE SCALE GENOMIC DNA]</scope>
</reference>
<dbReference type="Gramene" id="C.cajan_41638.t">
    <property type="protein sequence ID" value="C.cajan_41638.t"/>
    <property type="gene ID" value="C.cajan_41638"/>
</dbReference>
<sequence>MTNIYLINRLLSVALQFSIPYTFLFKTTPDYNFLKFFGCACHPLLRPYNTHKLDFRSQKCFYDALIKNQTWDLVPLPPNKKQCADLLTKPLSPAQFNLFRGKLNVKSFSTNLSA</sequence>